<evidence type="ECO:0000313" key="2">
    <source>
        <dbReference type="Proteomes" id="UP000187203"/>
    </source>
</evidence>
<dbReference type="Proteomes" id="UP000187203">
    <property type="component" value="Unassembled WGS sequence"/>
</dbReference>
<dbReference type="EMBL" id="AWUE01023689">
    <property type="protein sequence ID" value="OMO53028.1"/>
    <property type="molecule type" value="Genomic_DNA"/>
</dbReference>
<organism evidence="1 2">
    <name type="scientific">Corchorus olitorius</name>
    <dbReference type="NCBI Taxonomy" id="93759"/>
    <lineage>
        <taxon>Eukaryota</taxon>
        <taxon>Viridiplantae</taxon>
        <taxon>Streptophyta</taxon>
        <taxon>Embryophyta</taxon>
        <taxon>Tracheophyta</taxon>
        <taxon>Spermatophyta</taxon>
        <taxon>Magnoliopsida</taxon>
        <taxon>eudicotyledons</taxon>
        <taxon>Gunneridae</taxon>
        <taxon>Pentapetalae</taxon>
        <taxon>rosids</taxon>
        <taxon>malvids</taxon>
        <taxon>Malvales</taxon>
        <taxon>Malvaceae</taxon>
        <taxon>Grewioideae</taxon>
        <taxon>Apeibeae</taxon>
        <taxon>Corchorus</taxon>
    </lineage>
</organism>
<name>A0A1R3G4L6_9ROSI</name>
<reference evidence="2" key="1">
    <citation type="submission" date="2013-09" db="EMBL/GenBank/DDBJ databases">
        <title>Corchorus olitorius genome sequencing.</title>
        <authorList>
            <person name="Alam M."/>
            <person name="Haque M.S."/>
            <person name="Islam M.S."/>
            <person name="Emdad E.M."/>
            <person name="Islam M.M."/>
            <person name="Ahmed B."/>
            <person name="Halim A."/>
            <person name="Hossen Q.M.M."/>
            <person name="Hossain M.Z."/>
            <person name="Ahmed R."/>
            <person name="Khan M.M."/>
            <person name="Islam R."/>
            <person name="Rashid M.M."/>
            <person name="Khan S.A."/>
            <person name="Rahman M.S."/>
            <person name="Alam M."/>
            <person name="Yahiya A.S."/>
            <person name="Khan M.S."/>
            <person name="Azam M.S."/>
            <person name="Haque T."/>
            <person name="Lashkar M.Z.H."/>
            <person name="Akhand A.I."/>
            <person name="Morshed G."/>
            <person name="Roy S."/>
            <person name="Uddin K.S."/>
            <person name="Rabeya T."/>
            <person name="Hossain A.S."/>
            <person name="Chowdhury A."/>
            <person name="Snigdha A.R."/>
            <person name="Mortoza M.S."/>
            <person name="Matin S.A."/>
            <person name="Hoque S.M.E."/>
            <person name="Islam M.K."/>
            <person name="Roy D.K."/>
            <person name="Haider R."/>
            <person name="Moosa M.M."/>
            <person name="Elias S.M."/>
            <person name="Hasan A.M."/>
            <person name="Jahan S."/>
            <person name="Shafiuddin M."/>
            <person name="Mahmood N."/>
            <person name="Shommy N.S."/>
        </authorList>
    </citation>
    <scope>NUCLEOTIDE SEQUENCE [LARGE SCALE GENOMIC DNA]</scope>
    <source>
        <strain evidence="2">cv. O-4</strain>
    </source>
</reference>
<dbReference type="AlphaFoldDB" id="A0A1R3G4L6"/>
<sequence length="32" mass="3856">MERLDLICRKKRLRLQRSEKATVHATQYPLNS</sequence>
<evidence type="ECO:0000313" key="1">
    <source>
        <dbReference type="EMBL" id="OMO53028.1"/>
    </source>
</evidence>
<comment type="caution">
    <text evidence="1">The sequence shown here is derived from an EMBL/GenBank/DDBJ whole genome shotgun (WGS) entry which is preliminary data.</text>
</comment>
<gene>
    <name evidence="1" type="ORF">COLO4_36873</name>
</gene>
<accession>A0A1R3G4L6</accession>
<proteinExistence type="predicted"/>
<protein>
    <submittedName>
        <fullName evidence="1">Uncharacterized protein</fullName>
    </submittedName>
</protein>
<keyword evidence="2" id="KW-1185">Reference proteome</keyword>